<dbReference type="Proteomes" id="UP000287166">
    <property type="component" value="Unassembled WGS sequence"/>
</dbReference>
<dbReference type="STRING" id="139825.A0A401GHQ5"/>
<name>A0A401GHQ5_9APHY</name>
<comment type="caution">
    <text evidence="1">The sequence shown here is derived from an EMBL/GenBank/DDBJ whole genome shotgun (WGS) entry which is preliminary data.</text>
</comment>
<accession>A0A401GHQ5</accession>
<dbReference type="RefSeq" id="XP_027612558.1">
    <property type="nucleotide sequence ID" value="XM_027756757.1"/>
</dbReference>
<dbReference type="OrthoDB" id="2322999at2759"/>
<reference evidence="1 2" key="1">
    <citation type="journal article" date="2018" name="Sci. Rep.">
        <title>Genome sequence of the cauliflower mushroom Sparassis crispa (Hanabiratake) and its association with beneficial usage.</title>
        <authorList>
            <person name="Kiyama R."/>
            <person name="Furutani Y."/>
            <person name="Kawaguchi K."/>
            <person name="Nakanishi T."/>
        </authorList>
    </citation>
    <scope>NUCLEOTIDE SEQUENCE [LARGE SCALE GENOMIC DNA]</scope>
</reference>
<sequence length="194" mass="21205">MSTLATLYNNLPTLGEADDKFVDRANIFAKVGPLLAKYDNKFGLYLVHAHCSLEDGEKMVASGNVSEPVKDASCYPERWLATGEAYEFNTEHTEVPPAALFVEFRSLVGDMTAVLGLYYAGNVTPGMMLLEHTEGRKNIVEAIDVGIGNTKDAVPTAWLPDAKDPVTMACVIECDTRITRTGSAHKDTRSHRPL</sequence>
<protein>
    <submittedName>
        <fullName evidence="1">Uncharacterized protein</fullName>
    </submittedName>
</protein>
<proteinExistence type="predicted"/>
<evidence type="ECO:0000313" key="2">
    <source>
        <dbReference type="Proteomes" id="UP000287166"/>
    </source>
</evidence>
<dbReference type="AlphaFoldDB" id="A0A401GHQ5"/>
<evidence type="ECO:0000313" key="1">
    <source>
        <dbReference type="EMBL" id="GBE81645.1"/>
    </source>
</evidence>
<dbReference type="GeneID" id="38778562"/>
<dbReference type="InParanoid" id="A0A401GHQ5"/>
<dbReference type="EMBL" id="BFAD01000004">
    <property type="protein sequence ID" value="GBE81645.1"/>
    <property type="molecule type" value="Genomic_DNA"/>
</dbReference>
<keyword evidence="2" id="KW-1185">Reference proteome</keyword>
<gene>
    <name evidence="1" type="ORF">SCP_0400160</name>
</gene>
<organism evidence="1 2">
    <name type="scientific">Sparassis crispa</name>
    <dbReference type="NCBI Taxonomy" id="139825"/>
    <lineage>
        <taxon>Eukaryota</taxon>
        <taxon>Fungi</taxon>
        <taxon>Dikarya</taxon>
        <taxon>Basidiomycota</taxon>
        <taxon>Agaricomycotina</taxon>
        <taxon>Agaricomycetes</taxon>
        <taxon>Polyporales</taxon>
        <taxon>Sparassidaceae</taxon>
        <taxon>Sparassis</taxon>
    </lineage>
</organism>